<name>A0ACC0KHG7_CHOFU</name>
<comment type="caution">
    <text evidence="1">The sequence shown here is derived from an EMBL/GenBank/DDBJ whole genome shotgun (WGS) entry which is preliminary data.</text>
</comment>
<keyword evidence="2" id="KW-1185">Reference proteome</keyword>
<sequence>MKSLLFITLFVFGSYGLGSVVDKESKSTELSRALDDRPLLFATLGGGMVAVEHLSGNIIWKLKDEPVVKVPNQHDSLMPQFLPDPRHGFLYMYGPRGDQQMLKKLPLTIPELVANAPCRSTEGILYTGKKSDTWFILDPLTGSREHVSGFDKAKIFQSNEEDTCFPDKKRGIYVARTEYNILMYDSKNEDQKWNVTFFDYSSLAMGKEMMNDYGIIHFTSTSNGRVMSFDRKTGDLVWSHHFETPVVAAYLLDRDGLISVPFNSIGDDTLDHIMEDATTLSNGQGIKNSNIELYPTLYVGEHNHGLYALSSLVDKNTVTITTGHTQPLLLEGPTATENKANTEKKNTDNTYEPFKNVHYKLNDLNVHVAAPYLLLGHYKVPELTTTWSPPLPNTNFINVHNQNDAIKLINGQVHSDTENDAENETNEKSISVPVSVAVQTEELFEGFNFRPDLWYKQGYVWLHQQENKALKVALIILVGLVITMFWYLRYQAREFQQLSQGGSRGSNYSTSSHGEVTGQLEEIGEGEVRIGRISFRTDHVLGKGCEGTFVYKGSFDKRAVAVKRLLPECFTFADREVALLRESDAHAHVVRYYCTERDKQFRYIALELCSATLQDYVEKKLDFNCKIDAVEVLRQATMGLSHLHSMDIVHRDVKPHNVLLSMPTGTGEVRAMISDFGLSKKLNIGRASFSRRSGVTGTDGWIAPEMINGERTTTSVDVFSLGCVFYYVLSRGQHPFGDVLRRQANILTGDYNLELLDKVLPQEEVVVTKILVRAMISARPQARPPCETVLKYPMFWGKQSILNFLQDVSDQVESQSSLGAEHPLESNARLVVRGDWRARVCAVVAGDLRARRTYRGDRVAHLLRAIRNKKHHYRELEPEVRESLGKLPDGFVTYWLQRFPLLLPHVWLQMQQFRQEDILQVYYPHTFTFSRKDVPELNDDQYEEDLPQCDQETNDLFLKSKAYFDDSKDRFKKEGSPRKRNDWRSDDYRLRQDDVRLRDRHIIKKKEKKREEMPVWSLPPQ</sequence>
<evidence type="ECO:0000313" key="1">
    <source>
        <dbReference type="EMBL" id="KAI8435804.1"/>
    </source>
</evidence>
<protein>
    <submittedName>
        <fullName evidence="1">Uncharacterized protein</fullName>
    </submittedName>
</protein>
<accession>A0ACC0KHG7</accession>
<dbReference type="EMBL" id="CM046106">
    <property type="protein sequence ID" value="KAI8435804.1"/>
    <property type="molecule type" value="Genomic_DNA"/>
</dbReference>
<reference evidence="1 2" key="1">
    <citation type="journal article" date="2022" name="Genome Biol. Evol.">
        <title>The Spruce Budworm Genome: Reconstructing the Evolutionary History of Antifreeze Proteins.</title>
        <authorList>
            <person name="Beliveau C."/>
            <person name="Gagne P."/>
            <person name="Picq S."/>
            <person name="Vernygora O."/>
            <person name="Keeling C.I."/>
            <person name="Pinkney K."/>
            <person name="Doucet D."/>
            <person name="Wen F."/>
            <person name="Johnston J.S."/>
            <person name="Maaroufi H."/>
            <person name="Boyle B."/>
            <person name="Laroche J."/>
            <person name="Dewar K."/>
            <person name="Juretic N."/>
            <person name="Blackburn G."/>
            <person name="Nisole A."/>
            <person name="Brunet B."/>
            <person name="Brandao M."/>
            <person name="Lumley L."/>
            <person name="Duan J."/>
            <person name="Quan G."/>
            <person name="Lucarotti C.J."/>
            <person name="Roe A.D."/>
            <person name="Sperling F.A.H."/>
            <person name="Levesque R.C."/>
            <person name="Cusson M."/>
        </authorList>
    </citation>
    <scope>NUCLEOTIDE SEQUENCE [LARGE SCALE GENOMIC DNA]</scope>
    <source>
        <strain evidence="1">Glfc:IPQL:Cfum</strain>
    </source>
</reference>
<evidence type="ECO:0000313" key="2">
    <source>
        <dbReference type="Proteomes" id="UP001064048"/>
    </source>
</evidence>
<organism evidence="1 2">
    <name type="scientific">Choristoneura fumiferana</name>
    <name type="common">Spruce budworm moth</name>
    <name type="synonym">Archips fumiferana</name>
    <dbReference type="NCBI Taxonomy" id="7141"/>
    <lineage>
        <taxon>Eukaryota</taxon>
        <taxon>Metazoa</taxon>
        <taxon>Ecdysozoa</taxon>
        <taxon>Arthropoda</taxon>
        <taxon>Hexapoda</taxon>
        <taxon>Insecta</taxon>
        <taxon>Pterygota</taxon>
        <taxon>Neoptera</taxon>
        <taxon>Endopterygota</taxon>
        <taxon>Lepidoptera</taxon>
        <taxon>Glossata</taxon>
        <taxon>Ditrysia</taxon>
        <taxon>Tortricoidea</taxon>
        <taxon>Tortricidae</taxon>
        <taxon>Tortricinae</taxon>
        <taxon>Choristoneura</taxon>
    </lineage>
</organism>
<gene>
    <name evidence="1" type="ORF">MSG28_004030</name>
</gene>
<dbReference type="Proteomes" id="UP001064048">
    <property type="component" value="Chromosome 6"/>
</dbReference>
<proteinExistence type="predicted"/>